<dbReference type="GO" id="GO:0016020">
    <property type="term" value="C:membrane"/>
    <property type="evidence" value="ECO:0007669"/>
    <property type="project" value="UniProtKB-SubCell"/>
</dbReference>
<feature type="region of interest" description="Disordered" evidence="6">
    <location>
        <begin position="1"/>
        <end position="55"/>
    </location>
</feature>
<dbReference type="OMA" id="EARRWSI"/>
<dbReference type="PANTHER" id="PTHR14948:SF44">
    <property type="entry name" value="PROLINE-RICH TRANSMEMBRANE PROTEIN 1-LIKE"/>
    <property type="match status" value="1"/>
</dbReference>
<evidence type="ECO:0000256" key="5">
    <source>
        <dbReference type="ARBA" id="ARBA00023136"/>
    </source>
</evidence>
<dbReference type="Pfam" id="PF04505">
    <property type="entry name" value="CD225"/>
    <property type="match status" value="1"/>
</dbReference>
<dbReference type="EnsemblMetazoa" id="XM_038197461.1">
    <property type="protein sequence ID" value="XP_038053389.1"/>
    <property type="gene ID" value="LOC119725869"/>
</dbReference>
<feature type="transmembrane region" description="Helical" evidence="7">
    <location>
        <begin position="170"/>
        <end position="191"/>
    </location>
</feature>
<reference evidence="8" key="1">
    <citation type="submission" date="2022-11" db="UniProtKB">
        <authorList>
            <consortium name="EnsemblMetazoa"/>
        </authorList>
    </citation>
    <scope>IDENTIFICATION</scope>
</reference>
<comment type="similarity">
    <text evidence="2">Belongs to the CD225/Dispanin family.</text>
</comment>
<dbReference type="AlphaFoldDB" id="A0A913ZPU4"/>
<evidence type="ECO:0000256" key="7">
    <source>
        <dbReference type="SAM" id="Phobius"/>
    </source>
</evidence>
<keyword evidence="4 7" id="KW-1133">Transmembrane helix</keyword>
<name>A0A913ZPU4_PATMI</name>
<evidence type="ECO:0000313" key="9">
    <source>
        <dbReference type="Proteomes" id="UP000887568"/>
    </source>
</evidence>
<keyword evidence="9" id="KW-1185">Reference proteome</keyword>
<evidence type="ECO:0000256" key="1">
    <source>
        <dbReference type="ARBA" id="ARBA00004370"/>
    </source>
</evidence>
<keyword evidence="5 7" id="KW-0472">Membrane</keyword>
<dbReference type="Proteomes" id="UP000887568">
    <property type="component" value="Unplaced"/>
</dbReference>
<evidence type="ECO:0000256" key="3">
    <source>
        <dbReference type="ARBA" id="ARBA00022692"/>
    </source>
</evidence>
<proteinExistence type="inferred from homology"/>
<evidence type="ECO:0000256" key="2">
    <source>
        <dbReference type="ARBA" id="ARBA00006843"/>
    </source>
</evidence>
<evidence type="ECO:0008006" key="10">
    <source>
        <dbReference type="Google" id="ProtNLM"/>
    </source>
</evidence>
<protein>
    <recommendedName>
        <fullName evidence="10">Interferon-induced transmembrane protein</fullName>
    </recommendedName>
</protein>
<dbReference type="GeneID" id="119725869"/>
<accession>A0A913ZPU4</accession>
<keyword evidence="3 7" id="KW-0812">Transmembrane</keyword>
<sequence>MDGQGIAPPPYDDVVSTPTAADPSAGFESKGDSPSQGGAYVPQGGAYSPQGGTNVPQGGYAQQVGTYAPQGGGYAPQGGAYAPQGVYTVQAGGYQQSGLTQMGCPQQIIRTAGNVPPPDYMMFALMVTLFCFLPLGLIGMMKAMEARNRWQVGDGVGAHQSAQEARRWSIAGLAIGIPIIIALVVILIILVI</sequence>
<evidence type="ECO:0000256" key="4">
    <source>
        <dbReference type="ARBA" id="ARBA00022989"/>
    </source>
</evidence>
<dbReference type="RefSeq" id="XP_038053389.1">
    <property type="nucleotide sequence ID" value="XM_038197461.1"/>
</dbReference>
<dbReference type="PANTHER" id="PTHR14948">
    <property type="entry name" value="NG5"/>
    <property type="match status" value="1"/>
</dbReference>
<comment type="subcellular location">
    <subcellularLocation>
        <location evidence="1">Membrane</location>
    </subcellularLocation>
</comment>
<evidence type="ECO:0000313" key="8">
    <source>
        <dbReference type="EnsemblMetazoa" id="XP_038053389.1"/>
    </source>
</evidence>
<organism evidence="8 9">
    <name type="scientific">Patiria miniata</name>
    <name type="common">Bat star</name>
    <name type="synonym">Asterina miniata</name>
    <dbReference type="NCBI Taxonomy" id="46514"/>
    <lineage>
        <taxon>Eukaryota</taxon>
        <taxon>Metazoa</taxon>
        <taxon>Echinodermata</taxon>
        <taxon>Eleutherozoa</taxon>
        <taxon>Asterozoa</taxon>
        <taxon>Asteroidea</taxon>
        <taxon>Valvatacea</taxon>
        <taxon>Valvatida</taxon>
        <taxon>Asterinidae</taxon>
        <taxon>Patiria</taxon>
    </lineage>
</organism>
<evidence type="ECO:0000256" key="6">
    <source>
        <dbReference type="SAM" id="MobiDB-lite"/>
    </source>
</evidence>
<dbReference type="InterPro" id="IPR051423">
    <property type="entry name" value="CD225/Dispanin"/>
</dbReference>
<feature type="transmembrane region" description="Helical" evidence="7">
    <location>
        <begin position="120"/>
        <end position="141"/>
    </location>
</feature>
<dbReference type="InterPro" id="IPR007593">
    <property type="entry name" value="CD225/Dispanin_fam"/>
</dbReference>
<dbReference type="OrthoDB" id="5989578at2759"/>